<accession>A0ABQ4DV62</accession>
<dbReference type="Proteomes" id="UP000646749">
    <property type="component" value="Unassembled WGS sequence"/>
</dbReference>
<name>A0ABQ4DV62_9ACTN</name>
<gene>
    <name evidence="1" type="ORF">Pen02_12870</name>
</gene>
<sequence>MPSAEHESPVALAKLDPSLVAWLLTHVFNVKVPDYHHARTHATDVRVLVPRTYHADGMLLFCDPADRPLLAAVFEIQRRWDATKRRTWKLYVAQLETELDVDAALLVYCPDPRTARRYRGLFEFDGLSLSLRPFIFTPNDVPLVVDVDLARTNPALAVLSAICHGQNAQVEATFPALMEALRSVGPRAAILYYDVVLAGLPAAVRTRWEAFMTTTADYELRSELLRELAARYEKQGEARGEARAILTVLDGRGVAVPAEAREQILACTDLPQLDTWLRRAGNATSVDDVLGG</sequence>
<dbReference type="EMBL" id="BONW01000004">
    <property type="protein sequence ID" value="GIG86351.1"/>
    <property type="molecule type" value="Genomic_DNA"/>
</dbReference>
<dbReference type="PANTHER" id="PTHR34613">
    <property type="entry name" value="SLL0800 PROTEIN"/>
    <property type="match status" value="1"/>
</dbReference>
<evidence type="ECO:0000313" key="1">
    <source>
        <dbReference type="EMBL" id="GIG86351.1"/>
    </source>
</evidence>
<reference evidence="1 2" key="1">
    <citation type="submission" date="2021-01" db="EMBL/GenBank/DDBJ databases">
        <title>Whole genome shotgun sequence of Plantactinospora endophytica NBRC 110450.</title>
        <authorList>
            <person name="Komaki H."/>
            <person name="Tamura T."/>
        </authorList>
    </citation>
    <scope>NUCLEOTIDE SEQUENCE [LARGE SCALE GENOMIC DNA]</scope>
    <source>
        <strain evidence="1 2">NBRC 110450</strain>
    </source>
</reference>
<comment type="caution">
    <text evidence="1">The sequence shown here is derived from an EMBL/GenBank/DDBJ whole genome shotgun (WGS) entry which is preliminary data.</text>
</comment>
<evidence type="ECO:0000313" key="2">
    <source>
        <dbReference type="Proteomes" id="UP000646749"/>
    </source>
</evidence>
<organism evidence="1 2">
    <name type="scientific">Plantactinospora endophytica</name>
    <dbReference type="NCBI Taxonomy" id="673535"/>
    <lineage>
        <taxon>Bacteria</taxon>
        <taxon>Bacillati</taxon>
        <taxon>Actinomycetota</taxon>
        <taxon>Actinomycetes</taxon>
        <taxon>Micromonosporales</taxon>
        <taxon>Micromonosporaceae</taxon>
        <taxon>Plantactinospora</taxon>
    </lineage>
</organism>
<dbReference type="RefSeq" id="WP_203864983.1">
    <property type="nucleotide sequence ID" value="NZ_BONW01000004.1"/>
</dbReference>
<proteinExistence type="predicted"/>
<evidence type="ECO:0008006" key="3">
    <source>
        <dbReference type="Google" id="ProtNLM"/>
    </source>
</evidence>
<protein>
    <recommendedName>
        <fullName evidence="3">Rpn family recombination-promoting nuclease/putative transposase</fullName>
    </recommendedName>
</protein>
<keyword evidence="2" id="KW-1185">Reference proteome</keyword>
<dbReference type="PANTHER" id="PTHR34613:SF1">
    <property type="entry name" value="SLL6017 PROTEIN"/>
    <property type="match status" value="1"/>
</dbReference>